<evidence type="ECO:0000313" key="3">
    <source>
        <dbReference type="Proteomes" id="UP000294830"/>
    </source>
</evidence>
<keyword evidence="2" id="KW-0645">Protease</keyword>
<dbReference type="Pfam" id="PF18939">
    <property type="entry name" value="DUF5686"/>
    <property type="match status" value="1"/>
</dbReference>
<dbReference type="RefSeq" id="WP_131837950.1">
    <property type="nucleotide sequence ID" value="NZ_SLWB01000001.1"/>
</dbReference>
<sequence>MQRRTFTLLKFFSFIVIFGAPILCAAQTTKVKGRVIDANTKEALPFCNISFIKSTVGTITDQNGFFSIDAKQATDSISVQYVGYNRRSFPVKKNTTNNYTIELIPQNYALQEVVVRPGENPAHAFFRKIVANKSRNSVTNLPSYSYNAYTKMQIDVNNIKNELKDKKLLKQFKFVFDYLDTNKMTGKTYIPILISESLSDYYYSNSPKREKEVIKASKTSGIDNKSVAQFTGRMYQNINIYDNFIDFFDQGLISPLNNNGLSYYKYYLQDTALIDGKQCIRMNFVPKRKQEPTFTGEMWVHDTTYAVVKVVLQLNKGANINWVNAMAAEQVFQPVNDSVWFPKSSNLFIDFKITKGTVGFFGRNTSVISNVKLKAEFPDSTKKTSPDVILSDEAINKDTSYWAQNRPVELSAQEKGIYTMVDRVKEVPLFKTATNITNLLVNYYYPIGYFEYGPYYQTYSNNRIEGDRLKFGGRTSNKVSTKIMVGGFAAYGFKDEKFKYGGDVLYMFSKEPRITGYASYKKDMEQMGLSPFSLAEDNILTSVLRRNPNYKLNLIEQTKFKFDYEWVPGISSGIEINYKNINASEFVTMNRLDGTGETHMPITNIVLSTRIAKGEKFVAGEFERISLGSDNPIINVTATFGIKSIFGSKYSYTLLDANYVHKVPLNPFGYLRYIIEGGKLFGTVPYPLLKLHEGNETYALNKFSFNMMNYYEFASDQWVSLTLEHHFNGFFLNHIPLMRKLKWREVAYGKGLIGSLSNANKTGEFIFPSGLSDVSKPYYEVGVGVENIFKIIRIDAIWRLSHLSNPNIDKFGIRAGLQIIF</sequence>
<accession>A0A4R2EVI7</accession>
<evidence type="ECO:0000313" key="2">
    <source>
        <dbReference type="EMBL" id="TCN73174.1"/>
    </source>
</evidence>
<feature type="chain" id="PRO_5020269169" evidence="1">
    <location>
        <begin position="26"/>
        <end position="821"/>
    </location>
</feature>
<organism evidence="2 3">
    <name type="scientific">Acetobacteroides hydrogenigenes</name>
    <dbReference type="NCBI Taxonomy" id="979970"/>
    <lineage>
        <taxon>Bacteria</taxon>
        <taxon>Pseudomonadati</taxon>
        <taxon>Bacteroidota</taxon>
        <taxon>Bacteroidia</taxon>
        <taxon>Bacteroidales</taxon>
        <taxon>Rikenellaceae</taxon>
        <taxon>Acetobacteroides</taxon>
    </lineage>
</organism>
<dbReference type="GO" id="GO:0004180">
    <property type="term" value="F:carboxypeptidase activity"/>
    <property type="evidence" value="ECO:0007669"/>
    <property type="project" value="UniProtKB-KW"/>
</dbReference>
<keyword evidence="3" id="KW-1185">Reference proteome</keyword>
<keyword evidence="1" id="KW-0732">Signal</keyword>
<comment type="caution">
    <text evidence="2">The sequence shown here is derived from an EMBL/GenBank/DDBJ whole genome shotgun (WGS) entry which is preliminary data.</text>
</comment>
<dbReference type="InterPro" id="IPR008969">
    <property type="entry name" value="CarboxyPept-like_regulatory"/>
</dbReference>
<gene>
    <name evidence="2" type="ORF">CLV25_101393</name>
</gene>
<reference evidence="2 3" key="1">
    <citation type="submission" date="2019-03" db="EMBL/GenBank/DDBJ databases">
        <title>Genomic Encyclopedia of Archaeal and Bacterial Type Strains, Phase II (KMG-II): from individual species to whole genera.</title>
        <authorList>
            <person name="Goeker M."/>
        </authorList>
    </citation>
    <scope>NUCLEOTIDE SEQUENCE [LARGE SCALE GENOMIC DNA]</scope>
    <source>
        <strain evidence="2 3">RL-C</strain>
    </source>
</reference>
<dbReference type="Pfam" id="PF13715">
    <property type="entry name" value="CarbopepD_reg_2"/>
    <property type="match status" value="1"/>
</dbReference>
<dbReference type="Proteomes" id="UP000294830">
    <property type="component" value="Unassembled WGS sequence"/>
</dbReference>
<protein>
    <submittedName>
        <fullName evidence="2">Carboxypeptidase-like protein</fullName>
    </submittedName>
</protein>
<dbReference type="InterPro" id="IPR043741">
    <property type="entry name" value="DUF5686"/>
</dbReference>
<dbReference type="AlphaFoldDB" id="A0A4R2EVI7"/>
<keyword evidence="2" id="KW-0378">Hydrolase</keyword>
<dbReference type="OrthoDB" id="983143at2"/>
<dbReference type="EMBL" id="SLWB01000001">
    <property type="protein sequence ID" value="TCN73174.1"/>
    <property type="molecule type" value="Genomic_DNA"/>
</dbReference>
<dbReference type="Gene3D" id="2.60.40.1120">
    <property type="entry name" value="Carboxypeptidase-like, regulatory domain"/>
    <property type="match status" value="1"/>
</dbReference>
<keyword evidence="2" id="KW-0121">Carboxypeptidase</keyword>
<proteinExistence type="predicted"/>
<name>A0A4R2EVI7_9BACT</name>
<feature type="signal peptide" evidence="1">
    <location>
        <begin position="1"/>
        <end position="25"/>
    </location>
</feature>
<dbReference type="SUPFAM" id="SSF49464">
    <property type="entry name" value="Carboxypeptidase regulatory domain-like"/>
    <property type="match status" value="1"/>
</dbReference>
<evidence type="ECO:0000256" key="1">
    <source>
        <dbReference type="SAM" id="SignalP"/>
    </source>
</evidence>